<keyword evidence="4" id="KW-0442">Lipid degradation</keyword>
<dbReference type="InterPro" id="IPR036291">
    <property type="entry name" value="NAD(P)-bd_dom_sf"/>
</dbReference>
<name>A0ABT6PL96_9PSEU</name>
<gene>
    <name evidence="14" type="ORF">QFW96_09065</name>
</gene>
<dbReference type="EMBL" id="JASAOF010000003">
    <property type="protein sequence ID" value="MDI2028759.1"/>
    <property type="molecule type" value="Genomic_DNA"/>
</dbReference>
<dbReference type="SUPFAM" id="SSF52096">
    <property type="entry name" value="ClpP/crotonase"/>
    <property type="match status" value="1"/>
</dbReference>
<comment type="similarity">
    <text evidence="2">In the central section; belongs to the 3-hydroxyacyl-CoA dehydrogenase family.</text>
</comment>
<dbReference type="InterPro" id="IPR001753">
    <property type="entry name" value="Enoyl-CoA_hydra/iso"/>
</dbReference>
<sequence>MSEQNTIRWESDADGIVVLTLDDPQQQANTMNLRYQASMDAVLDRLESERDSITGVVLTSAKKTFFAGGDLRELIQARPGDAETVGATTANVKKQLRRLETLGKPVVAALNGTALGGGLEIALACHHRIALNNPKARFGFPEVSLGLLPGAGGVVRSVRLLGIAEALMGVLLQGQQLRPEKALKTGLIHEIVDTPEDLLGKAKEWIKANPEAAQPWDTDGYKIPGGTPSNPKFAANLPAFPANLRKQLKGAPMPAPRNIMAAAVEGSQVDFDTALDIEGRYFVELVTGQTAKNMSKAFFFDLQHINAGGSRPDGVPEFRAKKVAVLGGGMMGAGIAYVCAKAGMQVVLKDVSLENAEKGKDYSAKILEKAVARGRSTQEKADELLGRITPTDQVEPLSGCDLVIEAVFENLKLKHQVFGEIQDVVDGDALLCSNTSTLPITDLAEGVRNREDFIGLHFFSPVDKMPLVEIISGERTSDRALARAFDVVQQINKTPIVVNDSRGFFTSRVIGTFINEGVAMLAEGVHPASIEQASSQAGYPAPVLQLFDELTLTLPRKIRDETKAAVEAAGGTWDPHPAEQIIDRMVDEFGRTGKSGGAGFYDYADGKRAGLWPGLVENFGSADADPSQVDLVDLQERMLFAEALETVKCFDEGVLTSVPDANIGSIMGIGFPPWTGGVVQYVNGYPGGLAGFVARSRELAERYGDRFQPPESLVKRAANGEPLDIGEPDAEIVQATSAR</sequence>
<keyword evidence="5" id="KW-0560">Oxidoreductase</keyword>
<keyword evidence="8" id="KW-0456">Lyase</keyword>
<evidence type="ECO:0000256" key="6">
    <source>
        <dbReference type="ARBA" id="ARBA00023027"/>
    </source>
</evidence>
<keyword evidence="3" id="KW-0276">Fatty acid metabolism</keyword>
<evidence type="ECO:0000256" key="7">
    <source>
        <dbReference type="ARBA" id="ARBA00023098"/>
    </source>
</evidence>
<dbReference type="Gene3D" id="3.90.226.10">
    <property type="entry name" value="2-enoyl-CoA Hydratase, Chain A, domain 1"/>
    <property type="match status" value="1"/>
</dbReference>
<dbReference type="InterPro" id="IPR029045">
    <property type="entry name" value="ClpP/crotonase-like_dom_sf"/>
</dbReference>
<protein>
    <submittedName>
        <fullName evidence="14">3-hydroxyacyl-CoA dehydrogenase NAD-binding domain-containing protein</fullName>
    </submittedName>
</protein>
<dbReference type="Proteomes" id="UP001237595">
    <property type="component" value="Unassembled WGS sequence"/>
</dbReference>
<dbReference type="InterPro" id="IPR050136">
    <property type="entry name" value="FA_oxidation_alpha_subunit"/>
</dbReference>
<feature type="domain" description="3-hydroxyacyl-CoA dehydrogenase C-terminal" evidence="12">
    <location>
        <begin position="503"/>
        <end position="603"/>
    </location>
</feature>
<dbReference type="Pfam" id="PF02737">
    <property type="entry name" value="3HCDH_N"/>
    <property type="match status" value="1"/>
</dbReference>
<keyword evidence="7" id="KW-0443">Lipid metabolism</keyword>
<dbReference type="SUPFAM" id="SSF51735">
    <property type="entry name" value="NAD(P)-binding Rossmann-fold domains"/>
    <property type="match status" value="1"/>
</dbReference>
<evidence type="ECO:0000313" key="15">
    <source>
        <dbReference type="Proteomes" id="UP001237595"/>
    </source>
</evidence>
<evidence type="ECO:0000259" key="13">
    <source>
        <dbReference type="Pfam" id="PF02737"/>
    </source>
</evidence>
<keyword evidence="9" id="KW-0511">Multifunctional enzyme</keyword>
<reference evidence="14 15" key="1">
    <citation type="submission" date="2023-04" db="EMBL/GenBank/DDBJ databases">
        <title>Draft genome sequence of Saccharopolyspora sp. TS4A08 isolated from sweet potato rhizospheric soil.</title>
        <authorList>
            <person name="Suksaard P."/>
            <person name="Duangmal K."/>
        </authorList>
    </citation>
    <scope>NUCLEOTIDE SEQUENCE [LARGE SCALE GENOMIC DNA]</scope>
    <source>
        <strain evidence="14 15">TS4A08</strain>
    </source>
</reference>
<evidence type="ECO:0000256" key="5">
    <source>
        <dbReference type="ARBA" id="ARBA00023002"/>
    </source>
</evidence>
<dbReference type="InterPro" id="IPR006108">
    <property type="entry name" value="3HC_DH_C"/>
</dbReference>
<comment type="pathway">
    <text evidence="1">Lipid metabolism; fatty acid beta-oxidation.</text>
</comment>
<dbReference type="Gene3D" id="3.40.50.720">
    <property type="entry name" value="NAD(P)-binding Rossmann-like Domain"/>
    <property type="match status" value="1"/>
</dbReference>
<evidence type="ECO:0000256" key="1">
    <source>
        <dbReference type="ARBA" id="ARBA00005005"/>
    </source>
</evidence>
<evidence type="ECO:0000256" key="11">
    <source>
        <dbReference type="SAM" id="MobiDB-lite"/>
    </source>
</evidence>
<keyword evidence="6" id="KW-0520">NAD</keyword>
<dbReference type="SUPFAM" id="SSF48179">
    <property type="entry name" value="6-phosphogluconate dehydrogenase C-terminal domain-like"/>
    <property type="match status" value="2"/>
</dbReference>
<evidence type="ECO:0000256" key="8">
    <source>
        <dbReference type="ARBA" id="ARBA00023239"/>
    </source>
</evidence>
<dbReference type="Pfam" id="PF00725">
    <property type="entry name" value="3HCDH"/>
    <property type="match status" value="1"/>
</dbReference>
<dbReference type="PANTHER" id="PTHR43612">
    <property type="entry name" value="TRIFUNCTIONAL ENZYME SUBUNIT ALPHA"/>
    <property type="match status" value="1"/>
</dbReference>
<dbReference type="PANTHER" id="PTHR43612:SF3">
    <property type="entry name" value="TRIFUNCTIONAL ENZYME SUBUNIT ALPHA, MITOCHONDRIAL"/>
    <property type="match status" value="1"/>
</dbReference>
<feature type="region of interest" description="Disordered" evidence="11">
    <location>
        <begin position="711"/>
        <end position="739"/>
    </location>
</feature>
<dbReference type="RefSeq" id="WP_281455095.1">
    <property type="nucleotide sequence ID" value="NZ_JASAOF010000003.1"/>
</dbReference>
<dbReference type="InterPro" id="IPR006176">
    <property type="entry name" value="3-OHacyl-CoA_DH_NAD-bd"/>
</dbReference>
<evidence type="ECO:0000256" key="2">
    <source>
        <dbReference type="ARBA" id="ARBA00007005"/>
    </source>
</evidence>
<evidence type="ECO:0000256" key="4">
    <source>
        <dbReference type="ARBA" id="ARBA00022963"/>
    </source>
</evidence>
<dbReference type="Pfam" id="PF00378">
    <property type="entry name" value="ECH_1"/>
    <property type="match status" value="1"/>
</dbReference>
<evidence type="ECO:0000313" key="14">
    <source>
        <dbReference type="EMBL" id="MDI2028759.1"/>
    </source>
</evidence>
<organism evidence="14 15">
    <name type="scientific">Saccharopolyspora ipomoeae</name>
    <dbReference type="NCBI Taxonomy" id="3042027"/>
    <lineage>
        <taxon>Bacteria</taxon>
        <taxon>Bacillati</taxon>
        <taxon>Actinomycetota</taxon>
        <taxon>Actinomycetes</taxon>
        <taxon>Pseudonocardiales</taxon>
        <taxon>Pseudonocardiaceae</taxon>
        <taxon>Saccharopolyspora</taxon>
    </lineage>
</organism>
<dbReference type="CDD" id="cd06558">
    <property type="entry name" value="crotonase-like"/>
    <property type="match status" value="1"/>
</dbReference>
<dbReference type="Gene3D" id="1.10.1040.50">
    <property type="match status" value="1"/>
</dbReference>
<dbReference type="InterPro" id="IPR008927">
    <property type="entry name" value="6-PGluconate_DH-like_C_sf"/>
</dbReference>
<evidence type="ECO:0000259" key="12">
    <source>
        <dbReference type="Pfam" id="PF00725"/>
    </source>
</evidence>
<evidence type="ECO:0000256" key="9">
    <source>
        <dbReference type="ARBA" id="ARBA00023268"/>
    </source>
</evidence>
<evidence type="ECO:0000256" key="10">
    <source>
        <dbReference type="ARBA" id="ARBA00049556"/>
    </source>
</evidence>
<feature type="domain" description="3-hydroxyacyl-CoA dehydrogenase NAD binding" evidence="13">
    <location>
        <begin position="322"/>
        <end position="500"/>
    </location>
</feature>
<comment type="catalytic activity">
    <reaction evidence="10">
        <text>a (3S)-3-hydroxyacyl-CoA + NAD(+) = a 3-oxoacyl-CoA + NADH + H(+)</text>
        <dbReference type="Rhea" id="RHEA:22432"/>
        <dbReference type="ChEBI" id="CHEBI:15378"/>
        <dbReference type="ChEBI" id="CHEBI:57318"/>
        <dbReference type="ChEBI" id="CHEBI:57540"/>
        <dbReference type="ChEBI" id="CHEBI:57945"/>
        <dbReference type="ChEBI" id="CHEBI:90726"/>
        <dbReference type="EC" id="1.1.1.35"/>
    </reaction>
</comment>
<accession>A0ABT6PL96</accession>
<keyword evidence="15" id="KW-1185">Reference proteome</keyword>
<comment type="caution">
    <text evidence="14">The sequence shown here is derived from an EMBL/GenBank/DDBJ whole genome shotgun (WGS) entry which is preliminary data.</text>
</comment>
<proteinExistence type="inferred from homology"/>
<evidence type="ECO:0000256" key="3">
    <source>
        <dbReference type="ARBA" id="ARBA00022832"/>
    </source>
</evidence>